<evidence type="ECO:0000313" key="8">
    <source>
        <dbReference type="Proteomes" id="UP000199398"/>
    </source>
</evidence>
<dbReference type="SFLD" id="SFLDS00029">
    <property type="entry name" value="Radical_SAM"/>
    <property type="match status" value="1"/>
</dbReference>
<dbReference type="CDD" id="cd01335">
    <property type="entry name" value="Radical_SAM"/>
    <property type="match status" value="1"/>
</dbReference>
<dbReference type="EMBL" id="RBXX01000002">
    <property type="protein sequence ID" value="RKT82953.1"/>
    <property type="molecule type" value="Genomic_DNA"/>
</dbReference>
<dbReference type="EMBL" id="FOUP01000003">
    <property type="protein sequence ID" value="SFN17252.1"/>
    <property type="molecule type" value="Genomic_DNA"/>
</dbReference>
<evidence type="ECO:0000259" key="5">
    <source>
        <dbReference type="Pfam" id="PF04055"/>
    </source>
</evidence>
<dbReference type="PANTHER" id="PTHR11228">
    <property type="entry name" value="RADICAL SAM DOMAIN PROTEIN"/>
    <property type="match status" value="1"/>
</dbReference>
<dbReference type="AlphaFoldDB" id="A0A1I4WV42"/>
<keyword evidence="4" id="KW-0411">Iron-sulfur</keyword>
<dbReference type="Proteomes" id="UP000270697">
    <property type="component" value="Unassembled WGS sequence"/>
</dbReference>
<evidence type="ECO:0000313" key="9">
    <source>
        <dbReference type="Proteomes" id="UP000270697"/>
    </source>
</evidence>
<dbReference type="InterPro" id="IPR050377">
    <property type="entry name" value="Radical_SAM_PqqE_MftC-like"/>
</dbReference>
<dbReference type="GO" id="GO:0003824">
    <property type="term" value="F:catalytic activity"/>
    <property type="evidence" value="ECO:0007669"/>
    <property type="project" value="InterPro"/>
</dbReference>
<keyword evidence="1" id="KW-0949">S-adenosyl-L-methionine</keyword>
<sequence>MAQYYPKTGVCYDHAERSKIYMIYTFSCNAACDHCLVESSPKRRAKLDPATAKEILRLGAEHGKSFLDLSGGEAMLHPKEVMEVASAARDLGYYVCLNTNAYWARTPDRARGVVADLKAAGVQAIFPSASAYHLKYVPLERVMNARAACQELDVAYELNYFYSAETETDARIQREMDLENEVFFFDGLQTTGNSEETMGELKKLYTMRVPDDIDDCFSVHLGVNPHGHVVSTCNMNYTNAKFRDTPFFLGNFYEQPFEDILRAERESAVLQFLYDNPHPALHTMLREDDEVGEYYRQTFSERRYYSVIDYYIDVFRDERTMSRIDQLLPKPLASL</sequence>
<dbReference type="SUPFAM" id="SSF102114">
    <property type="entry name" value="Radical SAM enzymes"/>
    <property type="match status" value="1"/>
</dbReference>
<dbReference type="GO" id="GO:0051536">
    <property type="term" value="F:iron-sulfur cluster binding"/>
    <property type="evidence" value="ECO:0007669"/>
    <property type="project" value="UniProtKB-KW"/>
</dbReference>
<evidence type="ECO:0000313" key="6">
    <source>
        <dbReference type="EMBL" id="RKT82953.1"/>
    </source>
</evidence>
<dbReference type="Gene3D" id="3.20.20.70">
    <property type="entry name" value="Aldolase class I"/>
    <property type="match status" value="1"/>
</dbReference>
<evidence type="ECO:0000256" key="4">
    <source>
        <dbReference type="ARBA" id="ARBA00023014"/>
    </source>
</evidence>
<keyword evidence="9" id="KW-1185">Reference proteome</keyword>
<dbReference type="Pfam" id="PF04055">
    <property type="entry name" value="Radical_SAM"/>
    <property type="match status" value="1"/>
</dbReference>
<dbReference type="InterPro" id="IPR058240">
    <property type="entry name" value="rSAM_sf"/>
</dbReference>
<accession>A0A1I4WV42</accession>
<evidence type="ECO:0000256" key="1">
    <source>
        <dbReference type="ARBA" id="ARBA00022691"/>
    </source>
</evidence>
<protein>
    <submittedName>
        <fullName evidence="7">4Fe-4S single cluster domain-containing protein</fullName>
    </submittedName>
    <submittedName>
        <fullName evidence="6">4Fe-4S single cluster protein</fullName>
    </submittedName>
</protein>
<dbReference type="Proteomes" id="UP000199398">
    <property type="component" value="Unassembled WGS sequence"/>
</dbReference>
<dbReference type="RefSeq" id="WP_170210169.1">
    <property type="nucleotide sequence ID" value="NZ_FOUP01000003.1"/>
</dbReference>
<proteinExistence type="predicted"/>
<dbReference type="InterPro" id="IPR007197">
    <property type="entry name" value="rSAM"/>
</dbReference>
<organism evidence="7 8">
    <name type="scientific">Saccharopolyspora antimicrobica</name>
    <dbReference type="NCBI Taxonomy" id="455193"/>
    <lineage>
        <taxon>Bacteria</taxon>
        <taxon>Bacillati</taxon>
        <taxon>Actinomycetota</taxon>
        <taxon>Actinomycetes</taxon>
        <taxon>Pseudonocardiales</taxon>
        <taxon>Pseudonocardiaceae</taxon>
        <taxon>Saccharopolyspora</taxon>
    </lineage>
</organism>
<name>A0A1I4WV42_9PSEU</name>
<gene>
    <name evidence="6" type="ORF">ATL45_1217</name>
    <name evidence="7" type="ORF">SAMN05421805_10373</name>
</gene>
<keyword evidence="3" id="KW-0408">Iron</keyword>
<dbReference type="PANTHER" id="PTHR11228:SF7">
    <property type="entry name" value="PQQA PEPTIDE CYCLASE"/>
    <property type="match status" value="1"/>
</dbReference>
<reference evidence="7 8" key="1">
    <citation type="submission" date="2016-10" db="EMBL/GenBank/DDBJ databases">
        <authorList>
            <person name="de Groot N.N."/>
        </authorList>
    </citation>
    <scope>NUCLEOTIDE SEQUENCE [LARGE SCALE GENOMIC DNA]</scope>
    <source>
        <strain evidence="7 8">CPCC 201259</strain>
    </source>
</reference>
<evidence type="ECO:0000256" key="3">
    <source>
        <dbReference type="ARBA" id="ARBA00023004"/>
    </source>
</evidence>
<dbReference type="InterPro" id="IPR013785">
    <property type="entry name" value="Aldolase_TIM"/>
</dbReference>
<dbReference type="STRING" id="455193.SAMN05421805_10373"/>
<reference evidence="6 9" key="2">
    <citation type="submission" date="2018-10" db="EMBL/GenBank/DDBJ databases">
        <title>Sequencing the genomes of 1000 actinobacteria strains.</title>
        <authorList>
            <person name="Klenk H.-P."/>
        </authorList>
    </citation>
    <scope>NUCLEOTIDE SEQUENCE [LARGE SCALE GENOMIC DNA]</scope>
    <source>
        <strain evidence="6 9">DSM 45119</strain>
    </source>
</reference>
<evidence type="ECO:0000256" key="2">
    <source>
        <dbReference type="ARBA" id="ARBA00022723"/>
    </source>
</evidence>
<dbReference type="GO" id="GO:0046872">
    <property type="term" value="F:metal ion binding"/>
    <property type="evidence" value="ECO:0007669"/>
    <property type="project" value="UniProtKB-KW"/>
</dbReference>
<evidence type="ECO:0000313" key="7">
    <source>
        <dbReference type="EMBL" id="SFN17252.1"/>
    </source>
</evidence>
<keyword evidence="2" id="KW-0479">Metal-binding</keyword>
<feature type="domain" description="Radical SAM core" evidence="5">
    <location>
        <begin position="22"/>
        <end position="142"/>
    </location>
</feature>